<proteinExistence type="predicted"/>
<reference evidence="1 2" key="1">
    <citation type="journal article" date="2018" name="Plant J.">
        <title>Genome sequences of Chlorella sorokiniana UTEX 1602 and Micractinium conductrix SAG 241.80: implications to maltose excretion by a green alga.</title>
        <authorList>
            <person name="Arriola M.B."/>
            <person name="Velmurugan N."/>
            <person name="Zhang Y."/>
            <person name="Plunkett M.H."/>
            <person name="Hondzo H."/>
            <person name="Barney B.M."/>
        </authorList>
    </citation>
    <scope>NUCLEOTIDE SEQUENCE [LARGE SCALE GENOMIC DNA]</scope>
    <source>
        <strain evidence="1 2">SAG 241.80</strain>
    </source>
</reference>
<comment type="caution">
    <text evidence="1">The sequence shown here is derived from an EMBL/GenBank/DDBJ whole genome shotgun (WGS) entry which is preliminary data.</text>
</comment>
<dbReference type="EMBL" id="LHPF02000035">
    <property type="protein sequence ID" value="PSC68610.1"/>
    <property type="molecule type" value="Genomic_DNA"/>
</dbReference>
<dbReference type="GO" id="GO:0016757">
    <property type="term" value="F:glycosyltransferase activity"/>
    <property type="evidence" value="ECO:0007669"/>
    <property type="project" value="UniProtKB-KW"/>
</dbReference>
<accession>A0A2P6V3E5</accession>
<keyword evidence="1" id="KW-0328">Glycosyltransferase</keyword>
<sequence>MNKIKTALDTRAAVAAHSRDHDDFSYHVRDAPVAGTVTELTECELNAQFAGDCPPSHDKLAAALDTKDRLAAHGVQLPEAEALWREELEEGVAEVDG</sequence>
<dbReference type="OrthoDB" id="513495at2759"/>
<gene>
    <name evidence="1" type="ORF">C2E20_7793</name>
</gene>
<dbReference type="Proteomes" id="UP000239649">
    <property type="component" value="Unassembled WGS sequence"/>
</dbReference>
<keyword evidence="2" id="KW-1185">Reference proteome</keyword>
<keyword evidence="1" id="KW-0808">Transferase</keyword>
<organism evidence="1 2">
    <name type="scientific">Micractinium conductrix</name>
    <dbReference type="NCBI Taxonomy" id="554055"/>
    <lineage>
        <taxon>Eukaryota</taxon>
        <taxon>Viridiplantae</taxon>
        <taxon>Chlorophyta</taxon>
        <taxon>core chlorophytes</taxon>
        <taxon>Trebouxiophyceae</taxon>
        <taxon>Chlorellales</taxon>
        <taxon>Chlorellaceae</taxon>
        <taxon>Chlorella clade</taxon>
        <taxon>Micractinium</taxon>
    </lineage>
</organism>
<dbReference type="AlphaFoldDB" id="A0A2P6V3E5"/>
<name>A0A2P6V3E5_9CHLO</name>
<evidence type="ECO:0000313" key="1">
    <source>
        <dbReference type="EMBL" id="PSC68610.1"/>
    </source>
</evidence>
<protein>
    <submittedName>
        <fullName evidence="1">ATP phosphoribosyltransferase regulatory subunit</fullName>
    </submittedName>
</protein>
<evidence type="ECO:0000313" key="2">
    <source>
        <dbReference type="Proteomes" id="UP000239649"/>
    </source>
</evidence>